<proteinExistence type="predicted"/>
<feature type="compositionally biased region" description="Basic and acidic residues" evidence="1">
    <location>
        <begin position="66"/>
        <end position="75"/>
    </location>
</feature>
<feature type="compositionally biased region" description="Basic and acidic residues" evidence="1">
    <location>
        <begin position="1"/>
        <end position="15"/>
    </location>
</feature>
<protein>
    <recommendedName>
        <fullName evidence="4">Cytosolic protein</fullName>
    </recommendedName>
</protein>
<evidence type="ECO:0000256" key="1">
    <source>
        <dbReference type="SAM" id="MobiDB-lite"/>
    </source>
</evidence>
<dbReference type="Proteomes" id="UP000628775">
    <property type="component" value="Unassembled WGS sequence"/>
</dbReference>
<evidence type="ECO:0000313" key="3">
    <source>
        <dbReference type="Proteomes" id="UP000628775"/>
    </source>
</evidence>
<reference evidence="2" key="2">
    <citation type="submission" date="2020-09" db="EMBL/GenBank/DDBJ databases">
        <authorList>
            <person name="Sun Q."/>
            <person name="Zhou Y."/>
        </authorList>
    </citation>
    <scope>NUCLEOTIDE SEQUENCE</scope>
    <source>
        <strain evidence="2">CGMCC 1.15371</strain>
    </source>
</reference>
<gene>
    <name evidence="2" type="ORF">GCM10011391_29180</name>
</gene>
<keyword evidence="3" id="KW-1185">Reference proteome</keyword>
<dbReference type="EMBL" id="BMIR01000015">
    <property type="protein sequence ID" value="GGE48529.1"/>
    <property type="molecule type" value="Genomic_DNA"/>
</dbReference>
<dbReference type="AlphaFoldDB" id="A0A8J2YJQ8"/>
<sequence>MKDNRKNNTEEKRYSDFSNVEDQRNFLASEEFPEGSFGQTRDREKPVQNKETPWHKGQQYTSGFVYEDRTLHQELPRQYSGAHPTHDDPANETEPPYDDSTP</sequence>
<reference evidence="2" key="1">
    <citation type="journal article" date="2014" name="Int. J. Syst. Evol. Microbiol.">
        <title>Complete genome sequence of Corynebacterium casei LMG S-19264T (=DSM 44701T), isolated from a smear-ripened cheese.</title>
        <authorList>
            <consortium name="US DOE Joint Genome Institute (JGI-PGF)"/>
            <person name="Walter F."/>
            <person name="Albersmeier A."/>
            <person name="Kalinowski J."/>
            <person name="Ruckert C."/>
        </authorList>
    </citation>
    <scope>NUCLEOTIDE SEQUENCE</scope>
    <source>
        <strain evidence="2">CGMCC 1.15371</strain>
    </source>
</reference>
<name>A0A8J2YJQ8_9BACL</name>
<feature type="compositionally biased region" description="Basic and acidic residues" evidence="1">
    <location>
        <begin position="40"/>
        <end position="54"/>
    </location>
</feature>
<organism evidence="2 3">
    <name type="scientific">Pullulanibacillus camelliae</name>
    <dbReference type="NCBI Taxonomy" id="1707096"/>
    <lineage>
        <taxon>Bacteria</taxon>
        <taxon>Bacillati</taxon>
        <taxon>Bacillota</taxon>
        <taxon>Bacilli</taxon>
        <taxon>Bacillales</taxon>
        <taxon>Sporolactobacillaceae</taxon>
        <taxon>Pullulanibacillus</taxon>
    </lineage>
</organism>
<evidence type="ECO:0008006" key="4">
    <source>
        <dbReference type="Google" id="ProtNLM"/>
    </source>
</evidence>
<evidence type="ECO:0000313" key="2">
    <source>
        <dbReference type="EMBL" id="GGE48529.1"/>
    </source>
</evidence>
<comment type="caution">
    <text evidence="2">The sequence shown here is derived from an EMBL/GenBank/DDBJ whole genome shotgun (WGS) entry which is preliminary data.</text>
</comment>
<feature type="region of interest" description="Disordered" evidence="1">
    <location>
        <begin position="1"/>
        <end position="102"/>
    </location>
</feature>
<accession>A0A8J2YJQ8</accession>